<dbReference type="AlphaFoldDB" id="A0A9P4U3A2"/>
<evidence type="ECO:0000256" key="4">
    <source>
        <dbReference type="ARBA" id="ARBA00022525"/>
    </source>
</evidence>
<keyword evidence="9" id="KW-0325">Glycoprotein</keyword>
<proteinExistence type="inferred from homology"/>
<gene>
    <name evidence="17" type="ORF">EJ08DRAFT_692288</name>
</gene>
<evidence type="ECO:0000256" key="2">
    <source>
        <dbReference type="ARBA" id="ARBA00008834"/>
    </source>
</evidence>
<evidence type="ECO:0000256" key="11">
    <source>
        <dbReference type="ARBA" id="ARBA00023316"/>
    </source>
</evidence>
<dbReference type="GO" id="GO:0005576">
    <property type="term" value="C:extracellular region"/>
    <property type="evidence" value="ECO:0007669"/>
    <property type="project" value="UniProtKB-SubCell"/>
</dbReference>
<evidence type="ECO:0000256" key="15">
    <source>
        <dbReference type="RuleBase" id="RU361169"/>
    </source>
</evidence>
<dbReference type="SUPFAM" id="SSF51126">
    <property type="entry name" value="Pectin lyase-like"/>
    <property type="match status" value="1"/>
</dbReference>
<name>A0A9P4U3A2_9PEZI</name>
<dbReference type="GO" id="GO:0071555">
    <property type="term" value="P:cell wall organization"/>
    <property type="evidence" value="ECO:0007669"/>
    <property type="project" value="UniProtKB-KW"/>
</dbReference>
<comment type="catalytic activity">
    <reaction evidence="12">
        <text>(1,4-alpha-D-galacturonosyl)n+m + H2O = (1,4-alpha-D-galacturonosyl)n + (1,4-alpha-D-galacturonosyl)m.</text>
        <dbReference type="EC" id="3.2.1.15"/>
    </reaction>
</comment>
<keyword evidence="5 16" id="KW-0732">Signal</keyword>
<dbReference type="PANTHER" id="PTHR31884:SF9">
    <property type="entry name" value="ENDOPOLYGALACTURONASE D-RELATED"/>
    <property type="match status" value="1"/>
</dbReference>
<evidence type="ECO:0000256" key="12">
    <source>
        <dbReference type="ARBA" id="ARBA00034074"/>
    </source>
</evidence>
<keyword evidence="11" id="KW-0961">Cell wall biogenesis/degradation</keyword>
<comment type="subcellular location">
    <subcellularLocation>
        <location evidence="1">Secreted</location>
    </subcellularLocation>
</comment>
<sequence>MAISSQIACLAFGLLATVRAAIVVQSATCTAKTAAEVPEMVKTCTDIVLSSIVFPAVVLKPALVLDLQPGTTVTFEGKTVFTPNSFTNPAIKADGGVPPPWWLVEIIGTNVKIIGAPGNTIHGNGQAYWDGVGGNKGRKVNKPKFFKFNLKSSLVSGLNVVNTPQHTFSIGGTSNTTFDKISLDNKAGERPCSGGGKDSGGKSCGHNTDAFNVGGSSNVIISNAHIVNQDDCLALNSGTNITFTGGTCIGGHGISIGSIKTGNTVNGALISDSKIIDSANGVRIKTYDDATDAEVSNVKYSKITLSGITKYGVVIQQDYRNDGPTGKAGNGCKIRGLTLEDVKGSSKGTAVYINCGSGSCTNWSWTRVNVSGKKGGCKNPPSVAASHC</sequence>
<dbReference type="InterPro" id="IPR011050">
    <property type="entry name" value="Pectin_lyase_fold/virulence"/>
</dbReference>
<organism evidence="17 18">
    <name type="scientific">Tothia fuscella</name>
    <dbReference type="NCBI Taxonomy" id="1048955"/>
    <lineage>
        <taxon>Eukaryota</taxon>
        <taxon>Fungi</taxon>
        <taxon>Dikarya</taxon>
        <taxon>Ascomycota</taxon>
        <taxon>Pezizomycotina</taxon>
        <taxon>Dothideomycetes</taxon>
        <taxon>Pleosporomycetidae</taxon>
        <taxon>Venturiales</taxon>
        <taxon>Cylindrosympodiaceae</taxon>
        <taxon>Tothia</taxon>
    </lineage>
</organism>
<dbReference type="InterPro" id="IPR000743">
    <property type="entry name" value="Glyco_hydro_28"/>
</dbReference>
<keyword evidence="7 15" id="KW-0378">Hydrolase</keyword>
<dbReference type="Proteomes" id="UP000800235">
    <property type="component" value="Unassembled WGS sequence"/>
</dbReference>
<dbReference type="GO" id="GO:0004650">
    <property type="term" value="F:polygalacturonase activity"/>
    <property type="evidence" value="ECO:0007669"/>
    <property type="project" value="UniProtKB-EC"/>
</dbReference>
<accession>A0A9P4U3A2</accession>
<dbReference type="EC" id="3.2.1.15" evidence="3"/>
<dbReference type="InterPro" id="IPR006626">
    <property type="entry name" value="PbH1"/>
</dbReference>
<keyword evidence="18" id="KW-1185">Reference proteome</keyword>
<dbReference type="InterPro" id="IPR050434">
    <property type="entry name" value="Glycosyl_hydrlase_28"/>
</dbReference>
<evidence type="ECO:0000256" key="8">
    <source>
        <dbReference type="ARBA" id="ARBA00023157"/>
    </source>
</evidence>
<protein>
    <recommendedName>
        <fullName evidence="3">endo-polygalacturonase</fullName>
        <ecNumber evidence="3">3.2.1.15</ecNumber>
    </recommendedName>
</protein>
<dbReference type="EMBL" id="MU007012">
    <property type="protein sequence ID" value="KAF2435710.1"/>
    <property type="molecule type" value="Genomic_DNA"/>
</dbReference>
<feature type="active site" evidence="14">
    <location>
        <position position="252"/>
    </location>
</feature>
<evidence type="ECO:0000256" key="3">
    <source>
        <dbReference type="ARBA" id="ARBA00012736"/>
    </source>
</evidence>
<dbReference type="OrthoDB" id="1546079at2759"/>
<evidence type="ECO:0000256" key="5">
    <source>
        <dbReference type="ARBA" id="ARBA00022729"/>
    </source>
</evidence>
<dbReference type="SMART" id="SM00710">
    <property type="entry name" value="PbH1"/>
    <property type="match status" value="5"/>
</dbReference>
<reference evidence="17" key="1">
    <citation type="journal article" date="2020" name="Stud. Mycol.">
        <title>101 Dothideomycetes genomes: a test case for predicting lifestyles and emergence of pathogens.</title>
        <authorList>
            <person name="Haridas S."/>
            <person name="Albert R."/>
            <person name="Binder M."/>
            <person name="Bloem J."/>
            <person name="Labutti K."/>
            <person name="Salamov A."/>
            <person name="Andreopoulos B."/>
            <person name="Baker S."/>
            <person name="Barry K."/>
            <person name="Bills G."/>
            <person name="Bluhm B."/>
            <person name="Cannon C."/>
            <person name="Castanera R."/>
            <person name="Culley D."/>
            <person name="Daum C."/>
            <person name="Ezra D."/>
            <person name="Gonzalez J."/>
            <person name="Henrissat B."/>
            <person name="Kuo A."/>
            <person name="Liang C."/>
            <person name="Lipzen A."/>
            <person name="Lutzoni F."/>
            <person name="Magnuson J."/>
            <person name="Mondo S."/>
            <person name="Nolan M."/>
            <person name="Ohm R."/>
            <person name="Pangilinan J."/>
            <person name="Park H.-J."/>
            <person name="Ramirez L."/>
            <person name="Alfaro M."/>
            <person name="Sun H."/>
            <person name="Tritt A."/>
            <person name="Yoshinaga Y."/>
            <person name="Zwiers L.-H."/>
            <person name="Turgeon B."/>
            <person name="Goodwin S."/>
            <person name="Spatafora J."/>
            <person name="Crous P."/>
            <person name="Grigoriev I."/>
        </authorList>
    </citation>
    <scope>NUCLEOTIDE SEQUENCE</scope>
    <source>
        <strain evidence="17">CBS 130266</strain>
    </source>
</reference>
<dbReference type="GO" id="GO:0045490">
    <property type="term" value="P:pectin catabolic process"/>
    <property type="evidence" value="ECO:0007669"/>
    <property type="project" value="TreeGrafter"/>
</dbReference>
<dbReference type="Pfam" id="PF00295">
    <property type="entry name" value="Glyco_hydro_28"/>
    <property type="match status" value="1"/>
</dbReference>
<evidence type="ECO:0000256" key="6">
    <source>
        <dbReference type="ARBA" id="ARBA00022737"/>
    </source>
</evidence>
<dbReference type="Gene3D" id="2.160.20.10">
    <property type="entry name" value="Single-stranded right-handed beta-helix, Pectin lyase-like"/>
    <property type="match status" value="1"/>
</dbReference>
<dbReference type="PANTHER" id="PTHR31884">
    <property type="entry name" value="POLYGALACTURONASE"/>
    <property type="match status" value="1"/>
</dbReference>
<dbReference type="InterPro" id="IPR012334">
    <property type="entry name" value="Pectin_lyas_fold"/>
</dbReference>
<evidence type="ECO:0000313" key="18">
    <source>
        <dbReference type="Proteomes" id="UP000800235"/>
    </source>
</evidence>
<evidence type="ECO:0000256" key="9">
    <source>
        <dbReference type="ARBA" id="ARBA00023180"/>
    </source>
</evidence>
<dbReference type="PROSITE" id="PS00502">
    <property type="entry name" value="POLYGALACTURONASE"/>
    <property type="match status" value="1"/>
</dbReference>
<keyword evidence="6" id="KW-0677">Repeat</keyword>
<evidence type="ECO:0000256" key="13">
    <source>
        <dbReference type="ARBA" id="ARBA00037707"/>
    </source>
</evidence>
<evidence type="ECO:0000256" key="16">
    <source>
        <dbReference type="SAM" id="SignalP"/>
    </source>
</evidence>
<keyword evidence="4" id="KW-0964">Secreted</keyword>
<evidence type="ECO:0000256" key="10">
    <source>
        <dbReference type="ARBA" id="ARBA00023295"/>
    </source>
</evidence>
<evidence type="ECO:0000256" key="14">
    <source>
        <dbReference type="PROSITE-ProRule" id="PRU10052"/>
    </source>
</evidence>
<evidence type="ECO:0000256" key="1">
    <source>
        <dbReference type="ARBA" id="ARBA00004613"/>
    </source>
</evidence>
<keyword evidence="10 15" id="KW-0326">Glycosidase</keyword>
<keyword evidence="8" id="KW-1015">Disulfide bond</keyword>
<feature type="signal peptide" evidence="16">
    <location>
        <begin position="1"/>
        <end position="20"/>
    </location>
</feature>
<comment type="function">
    <text evidence="13">Involved in maceration and soft-rotting of plant tissue. Hydrolyzes the 1,4-alpha glycosidic bonds of de-esterified pectate in the smooth region of the plant cell wall.</text>
</comment>
<evidence type="ECO:0000256" key="7">
    <source>
        <dbReference type="ARBA" id="ARBA00022801"/>
    </source>
</evidence>
<evidence type="ECO:0000313" key="17">
    <source>
        <dbReference type="EMBL" id="KAF2435710.1"/>
    </source>
</evidence>
<comment type="similarity">
    <text evidence="2 15">Belongs to the glycosyl hydrolase 28 family.</text>
</comment>
<feature type="chain" id="PRO_5040336443" description="endo-polygalacturonase" evidence="16">
    <location>
        <begin position="21"/>
        <end position="388"/>
    </location>
</feature>
<comment type="caution">
    <text evidence="17">The sequence shown here is derived from an EMBL/GenBank/DDBJ whole genome shotgun (WGS) entry which is preliminary data.</text>
</comment>